<name>A0A1M6WF85_9BACL</name>
<sequence length="106" mass="11250">MEDKKNGSWWSVLGILSLLIAPLICCGGPLIAGILGATGVGLFITGFLKHWLLAGVIGIVLVMGIVIFVKERNKRKAACHCDVKLSSPLTSAKDANLSNHHSTNKT</sequence>
<keyword evidence="1" id="KW-0812">Transmembrane</keyword>
<proteinExistence type="predicted"/>
<dbReference type="EMBL" id="FRAF01000027">
    <property type="protein sequence ID" value="SHK92442.1"/>
    <property type="molecule type" value="Genomic_DNA"/>
</dbReference>
<feature type="transmembrane region" description="Helical" evidence="1">
    <location>
        <begin position="50"/>
        <end position="69"/>
    </location>
</feature>
<evidence type="ECO:0000256" key="1">
    <source>
        <dbReference type="SAM" id="Phobius"/>
    </source>
</evidence>
<dbReference type="STRING" id="1830138.SAMN05443507_12727"/>
<dbReference type="AlphaFoldDB" id="A0A1M6WF85"/>
<evidence type="ECO:0008006" key="4">
    <source>
        <dbReference type="Google" id="ProtNLM"/>
    </source>
</evidence>
<reference evidence="3" key="1">
    <citation type="submission" date="2016-11" db="EMBL/GenBank/DDBJ databases">
        <authorList>
            <person name="Varghese N."/>
            <person name="Submissions S."/>
        </authorList>
    </citation>
    <scope>NUCLEOTIDE SEQUENCE [LARGE SCALE GENOMIC DNA]</scope>
    <source>
        <strain evidence="3">USBA-503</strain>
    </source>
</reference>
<keyword evidence="1" id="KW-1133">Transmembrane helix</keyword>
<gene>
    <name evidence="2" type="ORF">SAMN05443507_12727</name>
</gene>
<accession>A0A1M6WF85</accession>
<protein>
    <recommendedName>
        <fullName evidence="4">Mercuric ion transport protein</fullName>
    </recommendedName>
</protein>
<organism evidence="2 3">
    <name type="scientific">Alicyclobacillus tolerans</name>
    <dbReference type="NCBI Taxonomy" id="90970"/>
    <lineage>
        <taxon>Bacteria</taxon>
        <taxon>Bacillati</taxon>
        <taxon>Bacillota</taxon>
        <taxon>Bacilli</taxon>
        <taxon>Bacillales</taxon>
        <taxon>Alicyclobacillaceae</taxon>
        <taxon>Alicyclobacillus</taxon>
    </lineage>
</organism>
<evidence type="ECO:0000313" key="2">
    <source>
        <dbReference type="EMBL" id="SHK92442.1"/>
    </source>
</evidence>
<dbReference type="Proteomes" id="UP000184016">
    <property type="component" value="Unassembled WGS sequence"/>
</dbReference>
<keyword evidence="3" id="KW-1185">Reference proteome</keyword>
<dbReference type="RefSeq" id="WP_072875078.1">
    <property type="nucleotide sequence ID" value="NZ_FRAF01000027.1"/>
</dbReference>
<dbReference type="Gene3D" id="1.10.287.910">
    <property type="entry name" value="bacterial mercury transporter, merf"/>
    <property type="match status" value="1"/>
</dbReference>
<feature type="transmembrane region" description="Helical" evidence="1">
    <location>
        <begin position="12"/>
        <end position="44"/>
    </location>
</feature>
<keyword evidence="1" id="KW-0472">Membrane</keyword>
<evidence type="ECO:0000313" key="3">
    <source>
        <dbReference type="Proteomes" id="UP000184016"/>
    </source>
</evidence>